<reference evidence="2" key="1">
    <citation type="submission" date="2019-10" db="EMBL/GenBank/DDBJ databases">
        <authorList>
            <consortium name="DOE Joint Genome Institute"/>
            <person name="Kuo A."/>
            <person name="Miyauchi S."/>
            <person name="Kiss E."/>
            <person name="Drula E."/>
            <person name="Kohler A."/>
            <person name="Sanchez-Garcia M."/>
            <person name="Andreopoulos B."/>
            <person name="Barry K.W."/>
            <person name="Bonito G."/>
            <person name="Buee M."/>
            <person name="Carver A."/>
            <person name="Chen C."/>
            <person name="Cichocki N."/>
            <person name="Clum A."/>
            <person name="Culley D."/>
            <person name="Crous P.W."/>
            <person name="Fauchery L."/>
            <person name="Girlanda M."/>
            <person name="Hayes R."/>
            <person name="Keri Z."/>
            <person name="LaButti K."/>
            <person name="Lipzen A."/>
            <person name="Lombard V."/>
            <person name="Magnuson J."/>
            <person name="Maillard F."/>
            <person name="Morin E."/>
            <person name="Murat C."/>
            <person name="Nolan M."/>
            <person name="Ohm R."/>
            <person name="Pangilinan J."/>
            <person name="Pereira M."/>
            <person name="Perotto S."/>
            <person name="Peter M."/>
            <person name="Riley R."/>
            <person name="Sitrit Y."/>
            <person name="Stielow B."/>
            <person name="Szollosi G."/>
            <person name="Zifcakova L."/>
            <person name="Stursova M."/>
            <person name="Spatafora J.W."/>
            <person name="Tedersoo L."/>
            <person name="Vaario L.-M."/>
            <person name="Yamada A."/>
            <person name="Yan M."/>
            <person name="Wang P."/>
            <person name="Xu J."/>
            <person name="Bruns T."/>
            <person name="Baldrian P."/>
            <person name="Vilgalys R."/>
            <person name="Henrissat B."/>
            <person name="Grigoriev I.V."/>
            <person name="Hibbett D."/>
            <person name="Nagy L.G."/>
            <person name="Martin F.M."/>
        </authorList>
    </citation>
    <scope>NUCLEOTIDE SEQUENCE</scope>
    <source>
        <strain evidence="2">BED1</strain>
    </source>
</reference>
<feature type="transmembrane region" description="Helical" evidence="1">
    <location>
        <begin position="6"/>
        <end position="26"/>
    </location>
</feature>
<gene>
    <name evidence="2" type="ORF">L210DRAFT_939386</name>
</gene>
<dbReference type="Proteomes" id="UP001194468">
    <property type="component" value="Unassembled WGS sequence"/>
</dbReference>
<comment type="caution">
    <text evidence="2">The sequence shown here is derived from an EMBL/GenBank/DDBJ whole genome shotgun (WGS) entry which is preliminary data.</text>
</comment>
<accession>A0AAD4C580</accession>
<evidence type="ECO:0000313" key="2">
    <source>
        <dbReference type="EMBL" id="KAF8449028.1"/>
    </source>
</evidence>
<sequence>MISLTLLRRLIVFIAYLACRSIVILLGQIVSRYSCFALNDQSDLELITLTLDV</sequence>
<protein>
    <submittedName>
        <fullName evidence="2">Uncharacterized protein</fullName>
    </submittedName>
</protein>
<keyword evidence="3" id="KW-1185">Reference proteome</keyword>
<dbReference type="AlphaFoldDB" id="A0AAD4C580"/>
<keyword evidence="1" id="KW-0812">Transmembrane</keyword>
<evidence type="ECO:0000313" key="3">
    <source>
        <dbReference type="Proteomes" id="UP001194468"/>
    </source>
</evidence>
<reference evidence="2" key="2">
    <citation type="journal article" date="2020" name="Nat. Commun.">
        <title>Large-scale genome sequencing of mycorrhizal fungi provides insights into the early evolution of symbiotic traits.</title>
        <authorList>
            <person name="Miyauchi S."/>
            <person name="Kiss E."/>
            <person name="Kuo A."/>
            <person name="Drula E."/>
            <person name="Kohler A."/>
            <person name="Sanchez-Garcia M."/>
            <person name="Morin E."/>
            <person name="Andreopoulos B."/>
            <person name="Barry K.W."/>
            <person name="Bonito G."/>
            <person name="Buee M."/>
            <person name="Carver A."/>
            <person name="Chen C."/>
            <person name="Cichocki N."/>
            <person name="Clum A."/>
            <person name="Culley D."/>
            <person name="Crous P.W."/>
            <person name="Fauchery L."/>
            <person name="Girlanda M."/>
            <person name="Hayes R.D."/>
            <person name="Keri Z."/>
            <person name="LaButti K."/>
            <person name="Lipzen A."/>
            <person name="Lombard V."/>
            <person name="Magnuson J."/>
            <person name="Maillard F."/>
            <person name="Murat C."/>
            <person name="Nolan M."/>
            <person name="Ohm R.A."/>
            <person name="Pangilinan J."/>
            <person name="Pereira M.F."/>
            <person name="Perotto S."/>
            <person name="Peter M."/>
            <person name="Pfister S."/>
            <person name="Riley R."/>
            <person name="Sitrit Y."/>
            <person name="Stielow J.B."/>
            <person name="Szollosi G."/>
            <person name="Zifcakova L."/>
            <person name="Stursova M."/>
            <person name="Spatafora J.W."/>
            <person name="Tedersoo L."/>
            <person name="Vaario L.M."/>
            <person name="Yamada A."/>
            <person name="Yan M."/>
            <person name="Wang P."/>
            <person name="Xu J."/>
            <person name="Bruns T."/>
            <person name="Baldrian P."/>
            <person name="Vilgalys R."/>
            <person name="Dunand C."/>
            <person name="Henrissat B."/>
            <person name="Grigoriev I.V."/>
            <person name="Hibbett D."/>
            <person name="Nagy L.G."/>
            <person name="Martin F.M."/>
        </authorList>
    </citation>
    <scope>NUCLEOTIDE SEQUENCE</scope>
    <source>
        <strain evidence="2">BED1</strain>
    </source>
</reference>
<evidence type="ECO:0000256" key="1">
    <source>
        <dbReference type="SAM" id="Phobius"/>
    </source>
</evidence>
<keyword evidence="1" id="KW-0472">Membrane</keyword>
<organism evidence="2 3">
    <name type="scientific">Boletus edulis BED1</name>
    <dbReference type="NCBI Taxonomy" id="1328754"/>
    <lineage>
        <taxon>Eukaryota</taxon>
        <taxon>Fungi</taxon>
        <taxon>Dikarya</taxon>
        <taxon>Basidiomycota</taxon>
        <taxon>Agaricomycotina</taxon>
        <taxon>Agaricomycetes</taxon>
        <taxon>Agaricomycetidae</taxon>
        <taxon>Boletales</taxon>
        <taxon>Boletineae</taxon>
        <taxon>Boletaceae</taxon>
        <taxon>Boletoideae</taxon>
        <taxon>Boletus</taxon>
    </lineage>
</organism>
<proteinExistence type="predicted"/>
<name>A0AAD4C580_BOLED</name>
<keyword evidence="1" id="KW-1133">Transmembrane helix</keyword>
<dbReference type="EMBL" id="WHUW01000003">
    <property type="protein sequence ID" value="KAF8449028.1"/>
    <property type="molecule type" value="Genomic_DNA"/>
</dbReference>